<sequence>MLRHPRLVAAFYSVFVETPPYRAPPLAYPLQVSIVPLVAAFYVVSAETPHTRRLAWHTLHQLGIGTPPLMAAFYAVSAETPPNRASILAHSSTTCSTSSPVATFYVVSVETLPYRRPLGCFLHQILTRSLAPQIASTSSSSTSSLLPHPHCRWHSDIQASSPTPTKHR</sequence>
<dbReference type="AlphaFoldDB" id="A0A2K2CUQ9"/>
<dbReference type="EMBL" id="CM000882">
    <property type="protein sequence ID" value="PNT65754.1"/>
    <property type="molecule type" value="Genomic_DNA"/>
</dbReference>
<dbReference type="EnsemblPlants" id="PNT65754">
    <property type="protein sequence ID" value="PNT65754"/>
    <property type="gene ID" value="BRADI_3g02024v3"/>
</dbReference>
<organism evidence="1">
    <name type="scientific">Brachypodium distachyon</name>
    <name type="common">Purple false brome</name>
    <name type="synonym">Trachynia distachya</name>
    <dbReference type="NCBI Taxonomy" id="15368"/>
    <lineage>
        <taxon>Eukaryota</taxon>
        <taxon>Viridiplantae</taxon>
        <taxon>Streptophyta</taxon>
        <taxon>Embryophyta</taxon>
        <taxon>Tracheophyta</taxon>
        <taxon>Spermatophyta</taxon>
        <taxon>Magnoliopsida</taxon>
        <taxon>Liliopsida</taxon>
        <taxon>Poales</taxon>
        <taxon>Poaceae</taxon>
        <taxon>BOP clade</taxon>
        <taxon>Pooideae</taxon>
        <taxon>Stipodae</taxon>
        <taxon>Brachypodieae</taxon>
        <taxon>Brachypodium</taxon>
    </lineage>
</organism>
<dbReference type="EnsemblPlants" id="PNT65755">
    <property type="protein sequence ID" value="PNT65755"/>
    <property type="gene ID" value="BRADI_3g02024v3"/>
</dbReference>
<reference evidence="1 2" key="1">
    <citation type="journal article" date="2010" name="Nature">
        <title>Genome sequencing and analysis of the model grass Brachypodium distachyon.</title>
        <authorList>
            <consortium name="International Brachypodium Initiative"/>
        </authorList>
    </citation>
    <scope>NUCLEOTIDE SEQUENCE [LARGE SCALE GENOMIC DNA]</scope>
    <source>
        <strain evidence="1 2">Bd21</strain>
    </source>
</reference>
<evidence type="ECO:0000313" key="1">
    <source>
        <dbReference type="EMBL" id="PNT65755.1"/>
    </source>
</evidence>
<gene>
    <name evidence="1" type="ORF">BRADI_3g02024v3</name>
</gene>
<proteinExistence type="predicted"/>
<dbReference type="Gramene" id="PNT65755">
    <property type="protein sequence ID" value="PNT65755"/>
    <property type="gene ID" value="BRADI_3g02024v3"/>
</dbReference>
<evidence type="ECO:0000313" key="3">
    <source>
        <dbReference type="Proteomes" id="UP000008810"/>
    </source>
</evidence>
<accession>A0A2K2CUQ9</accession>
<dbReference type="EMBL" id="CM000882">
    <property type="protein sequence ID" value="PNT65755.1"/>
    <property type="molecule type" value="Genomic_DNA"/>
</dbReference>
<keyword evidence="3" id="KW-1185">Reference proteome</keyword>
<dbReference type="Proteomes" id="UP000008810">
    <property type="component" value="Chromosome 3"/>
</dbReference>
<protein>
    <submittedName>
        <fullName evidence="1 2">Uncharacterized protein</fullName>
    </submittedName>
</protein>
<name>A0A2K2CUQ9_BRADI</name>
<reference evidence="1" key="2">
    <citation type="submission" date="2017-06" db="EMBL/GenBank/DDBJ databases">
        <title>WGS assembly of Brachypodium distachyon.</title>
        <authorList>
            <consortium name="The International Brachypodium Initiative"/>
            <person name="Lucas S."/>
            <person name="Harmon-Smith M."/>
            <person name="Lail K."/>
            <person name="Tice H."/>
            <person name="Grimwood J."/>
            <person name="Bruce D."/>
            <person name="Barry K."/>
            <person name="Shu S."/>
            <person name="Lindquist E."/>
            <person name="Wang M."/>
            <person name="Pitluck S."/>
            <person name="Vogel J.P."/>
            <person name="Garvin D.F."/>
            <person name="Mockler T.C."/>
            <person name="Schmutz J."/>
            <person name="Rokhsar D."/>
            <person name="Bevan M.W."/>
        </authorList>
    </citation>
    <scope>NUCLEOTIDE SEQUENCE</scope>
    <source>
        <strain evidence="1">Bd21</strain>
    </source>
</reference>
<dbReference type="InParanoid" id="A0A2K2CUQ9"/>
<dbReference type="Gramene" id="PNT65754">
    <property type="protein sequence ID" value="PNT65754"/>
    <property type="gene ID" value="BRADI_3g02024v3"/>
</dbReference>
<reference evidence="2" key="3">
    <citation type="submission" date="2018-08" db="UniProtKB">
        <authorList>
            <consortium name="EnsemblPlants"/>
        </authorList>
    </citation>
    <scope>IDENTIFICATION</scope>
    <source>
        <strain evidence="2">cv. Bd21</strain>
    </source>
</reference>
<evidence type="ECO:0000313" key="2">
    <source>
        <dbReference type="EnsemblPlants" id="PNT65754"/>
    </source>
</evidence>